<dbReference type="InterPro" id="IPR001447">
    <property type="entry name" value="Arylamine_N-AcTrfase"/>
</dbReference>
<evidence type="ECO:0000313" key="3">
    <source>
        <dbReference type="Proteomes" id="UP001589890"/>
    </source>
</evidence>
<comment type="similarity">
    <text evidence="1">Belongs to the arylamine N-acetyltransferase family.</text>
</comment>
<dbReference type="Pfam" id="PF00797">
    <property type="entry name" value="Acetyltransf_2"/>
    <property type="match status" value="1"/>
</dbReference>
<accession>A0ABV6QKP3</accession>
<organism evidence="2 3">
    <name type="scientific">Kribbella deserti</name>
    <dbReference type="NCBI Taxonomy" id="1926257"/>
    <lineage>
        <taxon>Bacteria</taxon>
        <taxon>Bacillati</taxon>
        <taxon>Actinomycetota</taxon>
        <taxon>Actinomycetes</taxon>
        <taxon>Propionibacteriales</taxon>
        <taxon>Kribbellaceae</taxon>
        <taxon>Kribbella</taxon>
    </lineage>
</organism>
<protein>
    <submittedName>
        <fullName evidence="2">Arylamine N-acetyltransferase</fullName>
    </submittedName>
</protein>
<proteinExistence type="inferred from homology"/>
<dbReference type="Gene3D" id="3.30.2140.10">
    <property type="entry name" value="Arylamine N-acetyltransferase"/>
    <property type="match status" value="1"/>
</dbReference>
<keyword evidence="3" id="KW-1185">Reference proteome</keyword>
<dbReference type="PANTHER" id="PTHR11786:SF0">
    <property type="entry name" value="ARYLAMINE N-ACETYLTRANSFERASE 4-RELATED"/>
    <property type="match status" value="1"/>
</dbReference>
<dbReference type="SUPFAM" id="SSF54001">
    <property type="entry name" value="Cysteine proteinases"/>
    <property type="match status" value="1"/>
</dbReference>
<gene>
    <name evidence="2" type="ORF">ACFFGN_10850</name>
</gene>
<evidence type="ECO:0000313" key="2">
    <source>
        <dbReference type="EMBL" id="MFC0624561.1"/>
    </source>
</evidence>
<dbReference type="PANTHER" id="PTHR11786">
    <property type="entry name" value="N-HYDROXYARYLAMINE O-ACETYLTRANSFERASE"/>
    <property type="match status" value="1"/>
</dbReference>
<dbReference type="RefSeq" id="WP_380046067.1">
    <property type="nucleotide sequence ID" value="NZ_JBHLTC010000012.1"/>
</dbReference>
<name>A0ABV6QKP3_9ACTN</name>
<dbReference type="InterPro" id="IPR038765">
    <property type="entry name" value="Papain-like_cys_pep_sf"/>
</dbReference>
<sequence>MTNWEIEKVQLDAYLARIGHPRVQPSAAALGSLHAAHVAAIPFENVDVILRQHPGITLDAIAAKLIGRRRGGYCYEHGLLFAAALEQLGFTVHRRQARVQPHRNGPRTHMMLHVATEAGAYLADVGFGAGMMHAMPLTDGAIVNQAGWPHRLDLEDTPTGPAWTLSKQTPDGWEPQHRHDLQPQRLIDYEVSHHYVSSHPDSPFSHKLVVMRLEEGLSRRLIGNELTHEYADGRRKTETVRATDLPDVLASLDVELTSAEARAISQLEV</sequence>
<dbReference type="EMBL" id="JBHLTC010000012">
    <property type="protein sequence ID" value="MFC0624561.1"/>
    <property type="molecule type" value="Genomic_DNA"/>
</dbReference>
<comment type="caution">
    <text evidence="2">The sequence shown here is derived from an EMBL/GenBank/DDBJ whole genome shotgun (WGS) entry which is preliminary data.</text>
</comment>
<evidence type="ECO:0000256" key="1">
    <source>
        <dbReference type="ARBA" id="ARBA00006547"/>
    </source>
</evidence>
<reference evidence="2 3" key="1">
    <citation type="submission" date="2024-09" db="EMBL/GenBank/DDBJ databases">
        <authorList>
            <person name="Sun Q."/>
            <person name="Mori K."/>
        </authorList>
    </citation>
    <scope>NUCLEOTIDE SEQUENCE [LARGE SCALE GENOMIC DNA]</scope>
    <source>
        <strain evidence="2 3">CGMCC 1.15906</strain>
    </source>
</reference>
<dbReference type="Gene3D" id="2.40.128.150">
    <property type="entry name" value="Cysteine proteinases"/>
    <property type="match status" value="1"/>
</dbReference>
<dbReference type="Proteomes" id="UP001589890">
    <property type="component" value="Unassembled WGS sequence"/>
</dbReference>